<dbReference type="OrthoDB" id="634996at2"/>
<dbReference type="PANTHER" id="PTHR42852:SF18">
    <property type="entry name" value="CHROMOSOME UNDETERMINED SCAFFOLD_47, WHOLE GENOME SHOTGUN SEQUENCE"/>
    <property type="match status" value="1"/>
</dbReference>
<dbReference type="SUPFAM" id="SSF52833">
    <property type="entry name" value="Thioredoxin-like"/>
    <property type="match status" value="1"/>
</dbReference>
<dbReference type="RefSeq" id="WP_136822852.1">
    <property type="nucleotide sequence ID" value="NZ_BMJX01000009.1"/>
</dbReference>
<reference evidence="6 7" key="1">
    <citation type="submission" date="2019-04" db="EMBL/GenBank/DDBJ databases">
        <title>Sphingobacterium olei sp. nov., isolated from oil-contaminated soil.</title>
        <authorList>
            <person name="Liu B."/>
        </authorList>
    </citation>
    <scope>NUCLEOTIDE SEQUENCE [LARGE SCALE GENOMIC DNA]</scope>
    <source>
        <strain evidence="6 7">Y3L14</strain>
    </source>
</reference>
<dbReference type="CDD" id="cd02966">
    <property type="entry name" value="TlpA_like_family"/>
    <property type="match status" value="1"/>
</dbReference>
<sequence>MNTTFLKIFCLLLFAACTMVLSPAFAQYIPKASQQNISYQEMREHLNKLYEEKADLAVQQQLKDEADVLANHPNEALVSLAILTYGQLLGDQQKADSIRNATEEKYPLGLYAASKVYDALFQEAANATDLEEKYNAFNQKYNVSSYDEMFQPKFQEGQLMVINAYLEEGNQDRAIELVPMLKDGPFFVYGVYLLDKHVEGEDKHQALLPLAKDAYADANTILRSAADNDPMLGFYERELRTISSIYASMLYHTGDYQQASELALKLLSDTNYDNDTTPTDANTLAGAYVALDRKMDALAVYETFIRKHGIEGSMGQAIKELYLELYPTEDFERHLHALDEEATAQRMAKYEQEMLKKQAPAFTLMDRNGKAVSLADYRGKVVILDFWATWCGPCLASFPGMQAAVNKYADDSDVVFLFIDTRQNEDNYKELVEDFMTKSKYSFYVLFDEMKDPANAVVNAYGINGIPTKVVIDKEGFIRFQNAGGEPNVEKLVKELDTKIELAKRHSGS</sequence>
<dbReference type="AlphaFoldDB" id="A0A4U0GRJ4"/>
<evidence type="ECO:0000313" key="7">
    <source>
        <dbReference type="Proteomes" id="UP000309872"/>
    </source>
</evidence>
<dbReference type="Gene3D" id="3.40.30.10">
    <property type="entry name" value="Glutaredoxin"/>
    <property type="match status" value="1"/>
</dbReference>
<keyword evidence="3" id="KW-0676">Redox-active center</keyword>
<keyword evidence="7" id="KW-1185">Reference proteome</keyword>
<dbReference type="PROSITE" id="PS51352">
    <property type="entry name" value="THIOREDOXIN_2"/>
    <property type="match status" value="1"/>
</dbReference>
<dbReference type="EMBL" id="SUKA01000009">
    <property type="protein sequence ID" value="TJY61498.1"/>
    <property type="molecule type" value="Genomic_DNA"/>
</dbReference>
<dbReference type="PROSITE" id="PS00194">
    <property type="entry name" value="THIOREDOXIN_1"/>
    <property type="match status" value="1"/>
</dbReference>
<feature type="domain" description="Thioredoxin" evidence="5">
    <location>
        <begin position="353"/>
        <end position="501"/>
    </location>
</feature>
<dbReference type="InterPro" id="IPR013740">
    <property type="entry name" value="Redoxin"/>
</dbReference>
<evidence type="ECO:0000256" key="3">
    <source>
        <dbReference type="ARBA" id="ARBA00023284"/>
    </source>
</evidence>
<protein>
    <submittedName>
        <fullName evidence="6">TlpA family protein disulfide reductase</fullName>
    </submittedName>
</protein>
<organism evidence="6 7">
    <name type="scientific">Sphingobacterium alkalisoli</name>
    <dbReference type="NCBI Taxonomy" id="1874115"/>
    <lineage>
        <taxon>Bacteria</taxon>
        <taxon>Pseudomonadati</taxon>
        <taxon>Bacteroidota</taxon>
        <taxon>Sphingobacteriia</taxon>
        <taxon>Sphingobacteriales</taxon>
        <taxon>Sphingobacteriaceae</taxon>
        <taxon>Sphingobacterium</taxon>
    </lineage>
</organism>
<name>A0A4U0GRJ4_9SPHI</name>
<dbReference type="InterPro" id="IPR017937">
    <property type="entry name" value="Thioredoxin_CS"/>
</dbReference>
<evidence type="ECO:0000256" key="4">
    <source>
        <dbReference type="SAM" id="SignalP"/>
    </source>
</evidence>
<accession>A0A4U0GRJ4</accession>
<keyword evidence="2" id="KW-0201">Cytochrome c-type biogenesis</keyword>
<dbReference type="InterPro" id="IPR050553">
    <property type="entry name" value="Thioredoxin_ResA/DsbE_sf"/>
</dbReference>
<dbReference type="InterPro" id="IPR036249">
    <property type="entry name" value="Thioredoxin-like_sf"/>
</dbReference>
<feature type="signal peptide" evidence="4">
    <location>
        <begin position="1"/>
        <end position="26"/>
    </location>
</feature>
<dbReference type="InterPro" id="IPR013766">
    <property type="entry name" value="Thioredoxin_domain"/>
</dbReference>
<dbReference type="Pfam" id="PF08534">
    <property type="entry name" value="Redoxin"/>
    <property type="match status" value="1"/>
</dbReference>
<dbReference type="Proteomes" id="UP000309872">
    <property type="component" value="Unassembled WGS sequence"/>
</dbReference>
<evidence type="ECO:0000259" key="5">
    <source>
        <dbReference type="PROSITE" id="PS51352"/>
    </source>
</evidence>
<keyword evidence="4" id="KW-0732">Signal</keyword>
<feature type="chain" id="PRO_5020703666" evidence="4">
    <location>
        <begin position="27"/>
        <end position="509"/>
    </location>
</feature>
<dbReference type="PANTHER" id="PTHR42852">
    <property type="entry name" value="THIOL:DISULFIDE INTERCHANGE PROTEIN DSBE"/>
    <property type="match status" value="1"/>
</dbReference>
<gene>
    <name evidence="6" type="ORF">FAZ19_21610</name>
</gene>
<proteinExistence type="predicted"/>
<evidence type="ECO:0000313" key="6">
    <source>
        <dbReference type="EMBL" id="TJY61498.1"/>
    </source>
</evidence>
<comment type="caution">
    <text evidence="6">The sequence shown here is derived from an EMBL/GenBank/DDBJ whole genome shotgun (WGS) entry which is preliminary data.</text>
</comment>
<evidence type="ECO:0000256" key="1">
    <source>
        <dbReference type="ARBA" id="ARBA00004196"/>
    </source>
</evidence>
<evidence type="ECO:0000256" key="2">
    <source>
        <dbReference type="ARBA" id="ARBA00022748"/>
    </source>
</evidence>
<comment type="subcellular location">
    <subcellularLocation>
        <location evidence="1">Cell envelope</location>
    </subcellularLocation>
</comment>
<dbReference type="GO" id="GO:0017004">
    <property type="term" value="P:cytochrome complex assembly"/>
    <property type="evidence" value="ECO:0007669"/>
    <property type="project" value="UniProtKB-KW"/>
</dbReference>
<dbReference type="GO" id="GO:0016491">
    <property type="term" value="F:oxidoreductase activity"/>
    <property type="evidence" value="ECO:0007669"/>
    <property type="project" value="InterPro"/>
</dbReference>
<dbReference type="GO" id="GO:0030313">
    <property type="term" value="C:cell envelope"/>
    <property type="evidence" value="ECO:0007669"/>
    <property type="project" value="UniProtKB-SubCell"/>
</dbReference>